<dbReference type="SUPFAM" id="SSF56300">
    <property type="entry name" value="Metallo-dependent phosphatases"/>
    <property type="match status" value="1"/>
</dbReference>
<proteinExistence type="inferred from homology"/>
<dbReference type="EMBL" id="CP001511">
    <property type="protein sequence ID" value="ACS43952.1"/>
    <property type="molecule type" value="Genomic_DNA"/>
</dbReference>
<geneLocation type="plasmid" evidence="3 4">
    <name>megaplasmid</name>
</geneLocation>
<dbReference type="AlphaFoldDB" id="C5B670"/>
<evidence type="ECO:0000313" key="3">
    <source>
        <dbReference type="EMBL" id="ACS43952.1"/>
    </source>
</evidence>
<dbReference type="KEGG" id="mea:Mex_2p1188"/>
<evidence type="ECO:0000256" key="1">
    <source>
        <dbReference type="ARBA" id="ARBA00008950"/>
    </source>
</evidence>
<reference evidence="3 4" key="1">
    <citation type="journal article" date="2009" name="PLoS ONE">
        <title>Methylobacterium genome sequences: a reference blueprint to investigate microbial metabolism of C1 compounds from natural and industrial sources.</title>
        <authorList>
            <person name="Vuilleumier S."/>
            <person name="Chistoserdova L."/>
            <person name="Lee M.-C."/>
            <person name="Bringel F."/>
            <person name="Lajus A."/>
            <person name="Zhou Y."/>
            <person name="Gourion B."/>
            <person name="Barbe V."/>
            <person name="Chang J."/>
            <person name="Cruveiller S."/>
            <person name="Dossat C."/>
            <person name="Gillett W."/>
            <person name="Gruffaz C."/>
            <person name="Haugen E."/>
            <person name="Hourcade E."/>
            <person name="Levy R."/>
            <person name="Mangenot S."/>
            <person name="Muller E."/>
            <person name="Nadalig T."/>
            <person name="Pagni M."/>
            <person name="Penny C."/>
            <person name="Peyraud R."/>
            <person name="Robinson D.G."/>
            <person name="Roche D."/>
            <person name="Rouy Z."/>
            <person name="Saenampechek C."/>
            <person name="Salvignol G."/>
            <person name="Vallenet D."/>
            <person name="Wu Z."/>
            <person name="Marx C.J."/>
            <person name="Vorholt J.A."/>
            <person name="Olson M.V."/>
            <person name="Kaul R."/>
            <person name="Weissenbach J."/>
            <person name="Medigue C."/>
            <person name="Lidstrom M.E."/>
        </authorList>
    </citation>
    <scope>NUCLEOTIDE SEQUENCE [LARGE SCALE GENOMIC DNA]</scope>
    <source>
        <strain evidence="4">ATCC 14718 / DSM 1338 / JCM 2805 / NCIMB 9133 / AM1</strain>
    </source>
</reference>
<feature type="domain" description="Calcineurin-like phosphoesterase" evidence="2">
    <location>
        <begin position="7"/>
        <end position="136"/>
    </location>
</feature>
<keyword evidence="3" id="KW-0614">Plasmid</keyword>
<comment type="similarity">
    <text evidence="1">Belongs to the metallophosphoesterase superfamily. YfcE family.</text>
</comment>
<dbReference type="HOGENOM" id="CLU_092313_0_1_5"/>
<gene>
    <name evidence="3" type="ordered locus">MexAM1_META2p1188</name>
</gene>
<dbReference type="InterPro" id="IPR029052">
    <property type="entry name" value="Metallo-depent_PP-like"/>
</dbReference>
<sequence length="193" mass="21553">MTVFATADHHLGHAGIIRMCKRPFDDRDSTAMNEALIRAWNARVRPGDDVWHLGDFAYSLRGAKLREAFDRLNGTKRLVRGNHDGAEVLELPWAEPPRDLVETTIGGQKYVLSHYPMRAWRGSMGSAVHLYGHVHGLMPPTKLSLDVGVDCWDLQPASLGQILGRLEKSQIEPEEQRLVRLKKGGGGPVEDED</sequence>
<dbReference type="RefSeq" id="WP_012754319.1">
    <property type="nucleotide sequence ID" value="NC_012811.1"/>
</dbReference>
<keyword evidence="4" id="KW-1185">Reference proteome</keyword>
<dbReference type="Gene3D" id="3.60.21.10">
    <property type="match status" value="1"/>
</dbReference>
<evidence type="ECO:0000313" key="4">
    <source>
        <dbReference type="Proteomes" id="UP000009081"/>
    </source>
</evidence>
<evidence type="ECO:0000259" key="2">
    <source>
        <dbReference type="Pfam" id="PF12850"/>
    </source>
</evidence>
<organism evidence="3 4">
    <name type="scientific">Methylorubrum extorquens (strain ATCC 14718 / DSM 1338 / JCM 2805 / NCIMB 9133 / AM1)</name>
    <name type="common">Methylobacterium extorquens</name>
    <dbReference type="NCBI Taxonomy" id="272630"/>
    <lineage>
        <taxon>Bacteria</taxon>
        <taxon>Pseudomonadati</taxon>
        <taxon>Pseudomonadota</taxon>
        <taxon>Alphaproteobacteria</taxon>
        <taxon>Hyphomicrobiales</taxon>
        <taxon>Methylobacteriaceae</taxon>
        <taxon>Methylorubrum</taxon>
    </lineage>
</organism>
<dbReference type="InterPro" id="IPR024654">
    <property type="entry name" value="Calcineurin-like_PHP_lpxH"/>
</dbReference>
<dbReference type="OrthoDB" id="5380073at2"/>
<dbReference type="Proteomes" id="UP000009081">
    <property type="component" value="Plasmid megaplasmid"/>
</dbReference>
<dbReference type="Pfam" id="PF12850">
    <property type="entry name" value="Metallophos_2"/>
    <property type="match status" value="1"/>
</dbReference>
<protein>
    <submittedName>
        <fullName evidence="3">Phosphoesterase or phosphohydrolase</fullName>
    </submittedName>
</protein>
<name>C5B670_METEA</name>
<accession>C5B670</accession>